<dbReference type="EMBL" id="CP026260">
    <property type="protein sequence ID" value="AWP17173.1"/>
    <property type="molecule type" value="Genomic_DNA"/>
</dbReference>
<evidence type="ECO:0000256" key="1">
    <source>
        <dbReference type="SAM" id="MobiDB-lite"/>
    </source>
</evidence>
<organism evidence="2 3">
    <name type="scientific">Scophthalmus maximus</name>
    <name type="common">Turbot</name>
    <name type="synonym">Psetta maxima</name>
    <dbReference type="NCBI Taxonomy" id="52904"/>
    <lineage>
        <taxon>Eukaryota</taxon>
        <taxon>Metazoa</taxon>
        <taxon>Chordata</taxon>
        <taxon>Craniata</taxon>
        <taxon>Vertebrata</taxon>
        <taxon>Euteleostomi</taxon>
        <taxon>Actinopterygii</taxon>
        <taxon>Neopterygii</taxon>
        <taxon>Teleostei</taxon>
        <taxon>Neoteleostei</taxon>
        <taxon>Acanthomorphata</taxon>
        <taxon>Carangaria</taxon>
        <taxon>Pleuronectiformes</taxon>
        <taxon>Pleuronectoidei</taxon>
        <taxon>Scophthalmidae</taxon>
        <taxon>Scophthalmus</taxon>
    </lineage>
</organism>
<keyword evidence="3" id="KW-1185">Reference proteome</keyword>
<evidence type="ECO:0000313" key="3">
    <source>
        <dbReference type="Proteomes" id="UP000246464"/>
    </source>
</evidence>
<dbReference type="Proteomes" id="UP000246464">
    <property type="component" value="Chromosome 18"/>
</dbReference>
<sequence length="128" mass="14743">MEGMEPDHEGGELTTATANQGLSKSRQDVKSELRKTFLDSKNVFRKNIEEEFNIFKTEMQRNEPEMIPLLRTPSASVVRERQTPEDVQRWSLAELQRSCVEALGALDCLRSRRPPKVNEWPLCLPVMN</sequence>
<feature type="compositionally biased region" description="Polar residues" evidence="1">
    <location>
        <begin position="14"/>
        <end position="24"/>
    </location>
</feature>
<reference evidence="2 3" key="1">
    <citation type="submission" date="2017-12" db="EMBL/GenBank/DDBJ databases">
        <title>Integrating genomic resources of turbot (Scophthalmus maximus) in depth evaluation of genetic and physical mapping variation across individuals.</title>
        <authorList>
            <person name="Martinez P."/>
        </authorList>
    </citation>
    <scope>NUCLEOTIDE SEQUENCE [LARGE SCALE GENOMIC DNA]</scope>
</reference>
<evidence type="ECO:0000313" key="2">
    <source>
        <dbReference type="EMBL" id="AWP17173.1"/>
    </source>
</evidence>
<feature type="region of interest" description="Disordered" evidence="1">
    <location>
        <begin position="1"/>
        <end position="28"/>
    </location>
</feature>
<accession>A0A2U9CLU0</accession>
<protein>
    <submittedName>
        <fullName evidence="2">Uncharacterized protein</fullName>
    </submittedName>
</protein>
<feature type="compositionally biased region" description="Basic and acidic residues" evidence="1">
    <location>
        <begin position="1"/>
        <end position="11"/>
    </location>
</feature>
<dbReference type="AlphaFoldDB" id="A0A2U9CLU0"/>
<gene>
    <name evidence="2" type="ORF">SMAX5B_016686</name>
</gene>
<name>A0A2U9CLU0_SCOMX</name>
<proteinExistence type="predicted"/>